<gene>
    <name evidence="7" type="ORF">METZ01_LOCUS338176</name>
</gene>
<feature type="domain" description="Aminotransferase class I/classII large" evidence="6">
    <location>
        <begin position="1"/>
        <end position="219"/>
    </location>
</feature>
<evidence type="ECO:0000256" key="5">
    <source>
        <dbReference type="ARBA" id="ARBA00022898"/>
    </source>
</evidence>
<keyword evidence="3" id="KW-0032">Aminotransferase</keyword>
<comment type="cofactor">
    <cofactor evidence="1">
        <name>pyridoxal 5'-phosphate</name>
        <dbReference type="ChEBI" id="CHEBI:597326"/>
    </cofactor>
</comment>
<dbReference type="GO" id="GO:0008483">
    <property type="term" value="F:transaminase activity"/>
    <property type="evidence" value="ECO:0007669"/>
    <property type="project" value="UniProtKB-KW"/>
</dbReference>
<dbReference type="PROSITE" id="PS00105">
    <property type="entry name" value="AA_TRANSFER_CLASS_1"/>
    <property type="match status" value="1"/>
</dbReference>
<dbReference type="Pfam" id="PF00155">
    <property type="entry name" value="Aminotran_1_2"/>
    <property type="match status" value="1"/>
</dbReference>
<dbReference type="Gene3D" id="3.90.1150.10">
    <property type="entry name" value="Aspartate Aminotransferase, domain 1"/>
    <property type="match status" value="1"/>
</dbReference>
<proteinExistence type="inferred from homology"/>
<dbReference type="Gene3D" id="3.40.640.10">
    <property type="entry name" value="Type I PLP-dependent aspartate aminotransferase-like (Major domain)"/>
    <property type="match status" value="1"/>
</dbReference>
<dbReference type="SUPFAM" id="SSF53383">
    <property type="entry name" value="PLP-dependent transferases"/>
    <property type="match status" value="1"/>
</dbReference>
<dbReference type="InterPro" id="IPR050596">
    <property type="entry name" value="AspAT/PAT-like"/>
</dbReference>
<reference evidence="7" key="1">
    <citation type="submission" date="2018-05" db="EMBL/GenBank/DDBJ databases">
        <authorList>
            <person name="Lanie J.A."/>
            <person name="Ng W.-L."/>
            <person name="Kazmierczak K.M."/>
            <person name="Andrzejewski T.M."/>
            <person name="Davidsen T.M."/>
            <person name="Wayne K.J."/>
            <person name="Tettelin H."/>
            <person name="Glass J.I."/>
            <person name="Rusch D."/>
            <person name="Podicherti R."/>
            <person name="Tsui H.-C.T."/>
            <person name="Winkler M.E."/>
        </authorList>
    </citation>
    <scope>NUCLEOTIDE SEQUENCE</scope>
</reference>
<dbReference type="PANTHER" id="PTHR46383">
    <property type="entry name" value="ASPARTATE AMINOTRANSFERASE"/>
    <property type="match status" value="1"/>
</dbReference>
<dbReference type="GO" id="GO:0030170">
    <property type="term" value="F:pyridoxal phosphate binding"/>
    <property type="evidence" value="ECO:0007669"/>
    <property type="project" value="InterPro"/>
</dbReference>
<dbReference type="InterPro" id="IPR004839">
    <property type="entry name" value="Aminotransferase_I/II_large"/>
</dbReference>
<dbReference type="InterPro" id="IPR004838">
    <property type="entry name" value="NHTrfase_class1_PyrdxlP-BS"/>
</dbReference>
<evidence type="ECO:0000313" key="7">
    <source>
        <dbReference type="EMBL" id="SVC85322.1"/>
    </source>
</evidence>
<keyword evidence="4" id="KW-0808">Transferase</keyword>
<accession>A0A382QKR5</accession>
<dbReference type="GO" id="GO:0006520">
    <property type="term" value="P:amino acid metabolic process"/>
    <property type="evidence" value="ECO:0007669"/>
    <property type="project" value="InterPro"/>
</dbReference>
<dbReference type="AlphaFoldDB" id="A0A382QKR5"/>
<dbReference type="InterPro" id="IPR015422">
    <property type="entry name" value="PyrdxlP-dep_Trfase_small"/>
</dbReference>
<sequence length="227" mass="24831">PSNPTGSAYEKEELEAIAQCALENNLLMISDEIYEWIVFDGFRHTSLASLSKEVQNNCVVINGVSKCYAMTGWRIGYIAADAEIVKQVAKLQGQSTSNPCSISQAASIEALTGPHDDVKEMVRQFEKRRDIVVKMLTAIPGVTCNKPKGSFYSFPDFSGLYGKKDGNGKTLNGSLEFTEYLLTTKKVAIVPGIAFGADNHARLSFAASLDKIEEGIKRIQEAVELLK</sequence>
<dbReference type="PANTHER" id="PTHR46383:SF1">
    <property type="entry name" value="ASPARTATE AMINOTRANSFERASE"/>
    <property type="match status" value="1"/>
</dbReference>
<dbReference type="EMBL" id="UINC01114774">
    <property type="protein sequence ID" value="SVC85322.1"/>
    <property type="molecule type" value="Genomic_DNA"/>
</dbReference>
<evidence type="ECO:0000256" key="2">
    <source>
        <dbReference type="ARBA" id="ARBA00007441"/>
    </source>
</evidence>
<keyword evidence="5" id="KW-0663">Pyridoxal phosphate</keyword>
<comment type="similarity">
    <text evidence="2">Belongs to the class-I pyridoxal-phosphate-dependent aminotransferase family.</text>
</comment>
<evidence type="ECO:0000256" key="1">
    <source>
        <dbReference type="ARBA" id="ARBA00001933"/>
    </source>
</evidence>
<name>A0A382QKR5_9ZZZZ</name>
<evidence type="ECO:0000256" key="3">
    <source>
        <dbReference type="ARBA" id="ARBA00022576"/>
    </source>
</evidence>
<organism evidence="7">
    <name type="scientific">marine metagenome</name>
    <dbReference type="NCBI Taxonomy" id="408172"/>
    <lineage>
        <taxon>unclassified sequences</taxon>
        <taxon>metagenomes</taxon>
        <taxon>ecological metagenomes</taxon>
    </lineage>
</organism>
<dbReference type="InterPro" id="IPR015421">
    <property type="entry name" value="PyrdxlP-dep_Trfase_major"/>
</dbReference>
<evidence type="ECO:0000259" key="6">
    <source>
        <dbReference type="Pfam" id="PF00155"/>
    </source>
</evidence>
<evidence type="ECO:0000256" key="4">
    <source>
        <dbReference type="ARBA" id="ARBA00022679"/>
    </source>
</evidence>
<dbReference type="InterPro" id="IPR015424">
    <property type="entry name" value="PyrdxlP-dep_Trfase"/>
</dbReference>
<dbReference type="CDD" id="cd00609">
    <property type="entry name" value="AAT_like"/>
    <property type="match status" value="1"/>
</dbReference>
<protein>
    <recommendedName>
        <fullName evidence="6">Aminotransferase class I/classII large domain-containing protein</fullName>
    </recommendedName>
</protein>
<feature type="non-terminal residue" evidence="7">
    <location>
        <position position="1"/>
    </location>
</feature>